<feature type="domain" description="Protein kinase" evidence="2">
    <location>
        <begin position="33"/>
        <end position="126"/>
    </location>
</feature>
<dbReference type="Ensembl" id="ENSMMMT00000011121.1">
    <property type="protein sequence ID" value="ENSMMMP00000009749.1"/>
    <property type="gene ID" value="ENSMMMG00000008701.1"/>
</dbReference>
<dbReference type="SUPFAM" id="SSF56112">
    <property type="entry name" value="Protein kinase-like (PK-like)"/>
    <property type="match status" value="1"/>
</dbReference>
<dbReference type="GO" id="GO:2000369">
    <property type="term" value="P:regulation of clathrin-dependent endocytosis"/>
    <property type="evidence" value="ECO:0007669"/>
    <property type="project" value="TreeGrafter"/>
</dbReference>
<keyword evidence="4" id="KW-1185">Reference proteome</keyword>
<reference evidence="3" key="2">
    <citation type="submission" date="2025-09" db="UniProtKB">
        <authorList>
            <consortium name="Ensembl"/>
        </authorList>
    </citation>
    <scope>IDENTIFICATION</scope>
</reference>
<sequence>YLHEPSLPHRLFPWASRGGAAPAHHSDGTALGEVARDPLLLGGFAFVYEAQDLGSGREYALKRLLSNEEEKNRAIIQEVCFLKKLSGHPNIVQFCSAASIGKEESDTGQAEFLLLTELCRGKVPGI</sequence>
<dbReference type="InterPro" id="IPR011009">
    <property type="entry name" value="Kinase-like_dom_sf"/>
</dbReference>
<reference evidence="3" key="1">
    <citation type="submission" date="2025-08" db="UniProtKB">
        <authorList>
            <consortium name="Ensembl"/>
        </authorList>
    </citation>
    <scope>IDENTIFICATION</scope>
</reference>
<dbReference type="PANTHER" id="PTHR22967:SF105">
    <property type="entry name" value="CYCLIN-G-ASSOCIATED KINASE"/>
    <property type="match status" value="1"/>
</dbReference>
<accession>A0A8C6ERM6</accession>
<dbReference type="PANTHER" id="PTHR22967">
    <property type="entry name" value="SERINE/THREONINE PROTEIN KINASE"/>
    <property type="match status" value="1"/>
</dbReference>
<evidence type="ECO:0000313" key="3">
    <source>
        <dbReference type="Ensembl" id="ENSMMMP00000009749.1"/>
    </source>
</evidence>
<name>A0A8C6ERM6_MARMA</name>
<dbReference type="Gene3D" id="3.30.200.20">
    <property type="entry name" value="Phosphorylase Kinase, domain 1"/>
    <property type="match status" value="1"/>
</dbReference>
<dbReference type="Proteomes" id="UP000694407">
    <property type="component" value="Unplaced"/>
</dbReference>
<dbReference type="InterPro" id="IPR000719">
    <property type="entry name" value="Prot_kinase_dom"/>
</dbReference>
<dbReference type="GO" id="GO:0045747">
    <property type="term" value="P:positive regulation of Notch signaling pathway"/>
    <property type="evidence" value="ECO:0007669"/>
    <property type="project" value="TreeGrafter"/>
</dbReference>
<dbReference type="GO" id="GO:0005524">
    <property type="term" value="F:ATP binding"/>
    <property type="evidence" value="ECO:0007669"/>
    <property type="project" value="InterPro"/>
</dbReference>
<proteinExistence type="predicted"/>
<evidence type="ECO:0000259" key="2">
    <source>
        <dbReference type="PROSITE" id="PS50011"/>
    </source>
</evidence>
<evidence type="ECO:0000313" key="4">
    <source>
        <dbReference type="Proteomes" id="UP000694407"/>
    </source>
</evidence>
<protein>
    <recommendedName>
        <fullName evidence="2">Protein kinase domain-containing protein</fullName>
    </recommendedName>
</protein>
<dbReference type="GO" id="GO:0035612">
    <property type="term" value="F:AP-2 adaptor complex binding"/>
    <property type="evidence" value="ECO:0007669"/>
    <property type="project" value="TreeGrafter"/>
</dbReference>
<evidence type="ECO:0000256" key="1">
    <source>
        <dbReference type="ARBA" id="ARBA00022741"/>
    </source>
</evidence>
<dbReference type="GO" id="GO:0005737">
    <property type="term" value="C:cytoplasm"/>
    <property type="evidence" value="ECO:0007669"/>
    <property type="project" value="TreeGrafter"/>
</dbReference>
<dbReference type="GeneTree" id="ENSGT00940000159527"/>
<dbReference type="AlphaFoldDB" id="A0A8C6ERM6"/>
<dbReference type="GO" id="GO:0004674">
    <property type="term" value="F:protein serine/threonine kinase activity"/>
    <property type="evidence" value="ECO:0007669"/>
    <property type="project" value="TreeGrafter"/>
</dbReference>
<keyword evidence="1" id="KW-0547">Nucleotide-binding</keyword>
<dbReference type="PROSITE" id="PS50011">
    <property type="entry name" value="PROTEIN_KINASE_DOM"/>
    <property type="match status" value="1"/>
</dbReference>
<organism evidence="3 4">
    <name type="scientific">Marmota marmota marmota</name>
    <name type="common">Alpine marmot</name>
    <dbReference type="NCBI Taxonomy" id="9994"/>
    <lineage>
        <taxon>Eukaryota</taxon>
        <taxon>Metazoa</taxon>
        <taxon>Chordata</taxon>
        <taxon>Craniata</taxon>
        <taxon>Vertebrata</taxon>
        <taxon>Euteleostomi</taxon>
        <taxon>Mammalia</taxon>
        <taxon>Eutheria</taxon>
        <taxon>Euarchontoglires</taxon>
        <taxon>Glires</taxon>
        <taxon>Rodentia</taxon>
        <taxon>Sciuromorpha</taxon>
        <taxon>Sciuridae</taxon>
        <taxon>Xerinae</taxon>
        <taxon>Marmotini</taxon>
        <taxon>Marmota</taxon>
    </lineage>
</organism>